<evidence type="ECO:0000313" key="2">
    <source>
        <dbReference type="Proteomes" id="UP000239735"/>
    </source>
</evidence>
<sequence length="240" mass="26696">MFSYRWGASIVTPGKKIIWNFEAPPNTEIHSAQPAGKNRVLLAENGAPTMLLIVNTKSGKIEKELELPTAHPDQVHGQVRRAHLTPAGTFLVGKIEEHQVMEYDQQGKEIWSVQIPGDWDAVRLKNGDTLISGNQHGFVKEVNPKGEVVWDLEPQDLPGFPLDVVQEVNRLANGDTVIANWIAGNNKPDQWPNTVQIIEVTPAKKVMWVLSQWKHPDLGPASSIQLLDQPGIPEKGELQR</sequence>
<reference evidence="2" key="1">
    <citation type="submission" date="2018-02" db="EMBL/GenBank/DDBJ databases">
        <authorList>
            <person name="Hausmann B."/>
        </authorList>
    </citation>
    <scope>NUCLEOTIDE SEQUENCE [LARGE SCALE GENOMIC DNA]</scope>
    <source>
        <strain evidence="2">Peat soil MAG SbA5</strain>
    </source>
</reference>
<name>A0A2N9LCS0_9BACT</name>
<dbReference type="AlphaFoldDB" id="A0A2N9LCS0"/>
<dbReference type="Proteomes" id="UP000239735">
    <property type="component" value="Unassembled WGS sequence"/>
</dbReference>
<dbReference type="InterPro" id="IPR011047">
    <property type="entry name" value="Quinoprotein_ADH-like_sf"/>
</dbReference>
<dbReference type="EMBL" id="OKRB01000086">
    <property type="protein sequence ID" value="SPE21058.1"/>
    <property type="molecule type" value="Genomic_DNA"/>
</dbReference>
<protein>
    <submittedName>
        <fullName evidence="1">Uncharacterized protein</fullName>
    </submittedName>
</protein>
<evidence type="ECO:0000313" key="1">
    <source>
        <dbReference type="EMBL" id="SPE21058.1"/>
    </source>
</evidence>
<gene>
    <name evidence="1" type="ORF">SBA5_30265</name>
</gene>
<dbReference type="Gene3D" id="2.130.10.10">
    <property type="entry name" value="YVTN repeat-like/Quinoprotein amine dehydrogenase"/>
    <property type="match status" value="1"/>
</dbReference>
<proteinExistence type="predicted"/>
<dbReference type="InterPro" id="IPR015943">
    <property type="entry name" value="WD40/YVTN_repeat-like_dom_sf"/>
</dbReference>
<dbReference type="SUPFAM" id="SSF50998">
    <property type="entry name" value="Quinoprotein alcohol dehydrogenase-like"/>
    <property type="match status" value="1"/>
</dbReference>
<organism evidence="1 2">
    <name type="scientific">Candidatus Sulfuritelmatomonas gaucii</name>
    <dbReference type="NCBI Taxonomy" id="2043161"/>
    <lineage>
        <taxon>Bacteria</taxon>
        <taxon>Pseudomonadati</taxon>
        <taxon>Acidobacteriota</taxon>
        <taxon>Terriglobia</taxon>
        <taxon>Terriglobales</taxon>
        <taxon>Acidobacteriaceae</taxon>
        <taxon>Candidatus Sulfuritelmatomonas</taxon>
    </lineage>
</organism>
<accession>A0A2N9LCS0</accession>
<dbReference type="OrthoDB" id="117735at2"/>